<dbReference type="SUPFAM" id="SSF49785">
    <property type="entry name" value="Galactose-binding domain-like"/>
    <property type="match status" value="1"/>
</dbReference>
<name>A0A9X3N968_9ACTN</name>
<dbReference type="InterPro" id="IPR022409">
    <property type="entry name" value="PKD/Chitinase_dom"/>
</dbReference>
<evidence type="ECO:0000259" key="3">
    <source>
        <dbReference type="PROSITE" id="PS51175"/>
    </source>
</evidence>
<dbReference type="SUPFAM" id="SSF49299">
    <property type="entry name" value="PKD domain"/>
    <property type="match status" value="1"/>
</dbReference>
<sequence length="1410" mass="149338">MSLALAIPATASAKEQAVEPYKVLVVTSTADEVSTAGISAITSAVGADGVVEAPAPADVGAKFTAAGLDAYRAVVFLNTGQASPLNDTQRSAFEAYYKKGGGFVGIGSAIETDSSWPFLTELLGTRSSGRTAAQSATVKVIDRVHDATKNLGHYWDRSEAWYNFAANVRGQSHVLASVVEDPFGPQPQGNVLDGIAGGTMGADHPISWCKDLNSGRSFYTGLGTTAAAFDADLNKHLKGAIGWAAGQADPEYSDCGATVLTNYQQTKIAAPPNVGEPIGFHRLDDGRIIQTLRSGQVRMHDPTSGTTKTIADFQAASTPAKFRLYTVSEDGLYGPAVDNNFAQNKWVYLYYAPLTVENVKLSTGQTVTQTTPIPTAPGANAPQASLTAWDPWVGYNQLSRFKLVTDANGVERLDFNSEQQILRVAQNRGMCCHIGGDIVFDSQNNLIMGTGDDNEASGVGGGGWGVHNDQYADEQQVVRATGATAGTFTLTFDGQTTAPIAWNATGPVIDAALEALSNIEANEIQTSPLPTQQQANTINTTPINVFFRRARAQKNQPQLTIDGSGLTGGTTVNTSTTVEGGWFLAPIADARRSAGNTNDLRGKIIKIKVKEGDFAAADGNKADYGSGGAYTIPAGNLFPLVAGAPQAKTRPEVHSMGFRNPFRVDVDSDDVIYVSDYSPDGRTPVRGRGPAGVGRYEILRKPSNYGWPTCYSSKLGYWEWEYSEFPDNSTTPGRIPLSGAKKFDCGAASQTNDSWWNLQGGPSVEPGLENLPPVTDPDVWYSYSDNAASPLGTPCQASTELTPGPNAPGSTTECARLFPELYGGGVGPHGMSKYEYNPANPNPNKFPPYYDNSVILGEFQINQLREMKLDDQNRIQKVNGFMTTCGEVNALNPPMFECDHPMDMAFGKDGAFYLLTYGNGFFTANFDAGMYKWEYVKGERAPKAVLTTDKISGSVPLTVNFSSAGSGDSDPGDSIRYEWNFGDGSPISEEANPTHTFTTAGAYTVVLTVIDSSGKRTSTSTIITAGNNAPTVTIKTPIEGGTFAFGDRIPYVVEVTDEEDKLIDCDDVEVEFVLGHDEHGHGEEEKLGCSGYLSTIEEDVAHGGNVFGVINATYTDRGNGAVPGITVVGQVKIRQRKQEVEHATLTNGILPTATDDVGAGLHMSSLGTPPEFIRLNGPFNLTGINAITFRYADLPAQGGVPRVPGTNLGIVDLRTGSNTGPVVGSFQLTATGSPTAAEGKWESKSFPLSVTGTNQLYLTFRSSNVMNLNWVQFEGEGITVVKAPPVDGTVGGTVPATLALSLGAPATFGTFTPGVAREYTATTDATVISSAGDATLTVADPSPTNTGKLVNGAFALAQPLQGLGVVKTWTAPTANEKVPVTFKQVIGANDPLRTGSYSKTLTFTLSTTTP</sequence>
<evidence type="ECO:0000259" key="2">
    <source>
        <dbReference type="PROSITE" id="PS50093"/>
    </source>
</evidence>
<dbReference type="Pfam" id="PF03422">
    <property type="entry name" value="CBM_6"/>
    <property type="match status" value="1"/>
</dbReference>
<dbReference type="PROSITE" id="PS50093">
    <property type="entry name" value="PKD"/>
    <property type="match status" value="1"/>
</dbReference>
<dbReference type="SMART" id="SM00606">
    <property type="entry name" value="CBD_IV"/>
    <property type="match status" value="1"/>
</dbReference>
<dbReference type="InterPro" id="IPR000601">
    <property type="entry name" value="PKD_dom"/>
</dbReference>
<evidence type="ECO:0000256" key="1">
    <source>
        <dbReference type="ARBA" id="ARBA00022729"/>
    </source>
</evidence>
<dbReference type="InterPro" id="IPR005084">
    <property type="entry name" value="CBM6"/>
</dbReference>
<evidence type="ECO:0000313" key="4">
    <source>
        <dbReference type="EMBL" id="MDA0182098.1"/>
    </source>
</evidence>
<dbReference type="InterPro" id="IPR012938">
    <property type="entry name" value="Glc/Sorbosone_DH"/>
</dbReference>
<dbReference type="InterPro" id="IPR011041">
    <property type="entry name" value="Quinoprot_gluc/sorb_DH_b-prop"/>
</dbReference>
<dbReference type="InterPro" id="IPR013783">
    <property type="entry name" value="Ig-like_fold"/>
</dbReference>
<dbReference type="InterPro" id="IPR029010">
    <property type="entry name" value="ThuA-like"/>
</dbReference>
<dbReference type="Gene3D" id="3.40.50.880">
    <property type="match status" value="1"/>
</dbReference>
<dbReference type="Pfam" id="PF06283">
    <property type="entry name" value="ThuA"/>
    <property type="match status" value="1"/>
</dbReference>
<dbReference type="InterPro" id="IPR035986">
    <property type="entry name" value="PKD_dom_sf"/>
</dbReference>
<dbReference type="InterPro" id="IPR008979">
    <property type="entry name" value="Galactose-bd-like_sf"/>
</dbReference>
<dbReference type="InterPro" id="IPR011042">
    <property type="entry name" value="6-blade_b-propeller_TolB-like"/>
</dbReference>
<dbReference type="EMBL" id="JAPDDP010000030">
    <property type="protein sequence ID" value="MDA0182098.1"/>
    <property type="molecule type" value="Genomic_DNA"/>
</dbReference>
<feature type="domain" description="CBM6" evidence="3">
    <location>
        <begin position="1136"/>
        <end position="1274"/>
    </location>
</feature>
<dbReference type="SUPFAM" id="SSF50952">
    <property type="entry name" value="Soluble quinoprotein glucose dehydrogenase"/>
    <property type="match status" value="1"/>
</dbReference>
<gene>
    <name evidence="4" type="ORF">OJ997_17465</name>
</gene>
<reference evidence="4" key="1">
    <citation type="submission" date="2022-10" db="EMBL/GenBank/DDBJ databases">
        <title>The WGS of Solirubrobacter phytolaccae KCTC 29190.</title>
        <authorList>
            <person name="Jiang Z."/>
        </authorList>
    </citation>
    <scope>NUCLEOTIDE SEQUENCE</scope>
    <source>
        <strain evidence="4">KCTC 29190</strain>
    </source>
</reference>
<dbReference type="CDD" id="cd00146">
    <property type="entry name" value="PKD"/>
    <property type="match status" value="1"/>
</dbReference>
<dbReference type="RefSeq" id="WP_270026458.1">
    <property type="nucleotide sequence ID" value="NZ_JAPDDP010000030.1"/>
</dbReference>
<dbReference type="SMART" id="SM00089">
    <property type="entry name" value="PKD"/>
    <property type="match status" value="1"/>
</dbReference>
<dbReference type="PANTHER" id="PTHR40469:SF2">
    <property type="entry name" value="GALACTOSE-BINDING DOMAIN-LIKE SUPERFAMILY PROTEIN"/>
    <property type="match status" value="1"/>
</dbReference>
<keyword evidence="5" id="KW-1185">Reference proteome</keyword>
<dbReference type="CDD" id="cd04084">
    <property type="entry name" value="CBM6_xylanase-like"/>
    <property type="match status" value="1"/>
</dbReference>
<dbReference type="GO" id="GO:0005975">
    <property type="term" value="P:carbohydrate metabolic process"/>
    <property type="evidence" value="ECO:0007669"/>
    <property type="project" value="UniProtKB-ARBA"/>
</dbReference>
<dbReference type="GO" id="GO:0030246">
    <property type="term" value="F:carbohydrate binding"/>
    <property type="evidence" value="ECO:0007669"/>
    <property type="project" value="InterPro"/>
</dbReference>
<dbReference type="Gene3D" id="2.120.10.30">
    <property type="entry name" value="TolB, C-terminal domain"/>
    <property type="match status" value="2"/>
</dbReference>
<proteinExistence type="predicted"/>
<comment type="caution">
    <text evidence="4">The sequence shown here is derived from an EMBL/GenBank/DDBJ whole genome shotgun (WGS) entry which is preliminary data.</text>
</comment>
<dbReference type="InterPro" id="IPR006584">
    <property type="entry name" value="Cellulose-bd_IV"/>
</dbReference>
<dbReference type="Gene3D" id="2.60.40.10">
    <property type="entry name" value="Immunoglobulins"/>
    <property type="match status" value="1"/>
</dbReference>
<protein>
    <submittedName>
        <fullName evidence="4">ThuA domain-containing protein</fullName>
    </submittedName>
</protein>
<evidence type="ECO:0000313" key="5">
    <source>
        <dbReference type="Proteomes" id="UP001147653"/>
    </source>
</evidence>
<dbReference type="PROSITE" id="PS51175">
    <property type="entry name" value="CBM6"/>
    <property type="match status" value="1"/>
</dbReference>
<dbReference type="Gene3D" id="2.60.120.260">
    <property type="entry name" value="Galactose-binding domain-like"/>
    <property type="match status" value="1"/>
</dbReference>
<accession>A0A9X3N968</accession>
<dbReference type="Pfam" id="PF18911">
    <property type="entry name" value="PKD_4"/>
    <property type="match status" value="1"/>
</dbReference>
<organism evidence="4 5">
    <name type="scientific">Solirubrobacter phytolaccae</name>
    <dbReference type="NCBI Taxonomy" id="1404360"/>
    <lineage>
        <taxon>Bacteria</taxon>
        <taxon>Bacillati</taxon>
        <taxon>Actinomycetota</taxon>
        <taxon>Thermoleophilia</taxon>
        <taxon>Solirubrobacterales</taxon>
        <taxon>Solirubrobacteraceae</taxon>
        <taxon>Solirubrobacter</taxon>
    </lineage>
</organism>
<dbReference type="InterPro" id="IPR029062">
    <property type="entry name" value="Class_I_gatase-like"/>
</dbReference>
<dbReference type="PANTHER" id="PTHR40469">
    <property type="entry name" value="SECRETED GLYCOSYL HYDROLASE"/>
    <property type="match status" value="1"/>
</dbReference>
<dbReference type="Pfam" id="PF07995">
    <property type="entry name" value="GSDH"/>
    <property type="match status" value="1"/>
</dbReference>
<keyword evidence="1" id="KW-0732">Signal</keyword>
<feature type="domain" description="PKD" evidence="2">
    <location>
        <begin position="942"/>
        <end position="1022"/>
    </location>
</feature>
<dbReference type="SUPFAM" id="SSF52317">
    <property type="entry name" value="Class I glutamine amidotransferase-like"/>
    <property type="match status" value="1"/>
</dbReference>
<dbReference type="Proteomes" id="UP001147653">
    <property type="component" value="Unassembled WGS sequence"/>
</dbReference>